<sequence>MTAMRAVLAAIALLVSAVFAAHAGDAARLDIIGFSRDGGIFAFEEYGIQDGSGFPYANRFYISTQDDSFLPGTPVRIMLDRDGATVDEARKEARLKGEAAAHVTDDELRAHAGETVAFNPVTELSADPFRIVVNPRPVFPAIDAPAEFRLSEIPLAPPASCKDLGEMKGFRLVEIDPAPNGTTRLLHEDKSVPASRACPLGYRIGAVQISHDVEGRPAGAVLIAVRSVGFEGPNHRWLAVTKR</sequence>
<feature type="chain" id="PRO_5047164433" evidence="1">
    <location>
        <begin position="24"/>
        <end position="243"/>
    </location>
</feature>
<dbReference type="Pfam" id="PF10016">
    <property type="entry name" value="DUF2259"/>
    <property type="match status" value="1"/>
</dbReference>
<keyword evidence="1" id="KW-0732">Signal</keyword>
<gene>
    <name evidence="2" type="ORF">PPNSA23_18060</name>
</gene>
<dbReference type="InterPro" id="IPR018725">
    <property type="entry name" value="DUF2259_secreted"/>
</dbReference>
<organism evidence="2 3">
    <name type="scientific">Phyllobacterium phragmitis</name>
    <dbReference type="NCBI Taxonomy" id="2670329"/>
    <lineage>
        <taxon>Bacteria</taxon>
        <taxon>Pseudomonadati</taxon>
        <taxon>Pseudomonadota</taxon>
        <taxon>Alphaproteobacteria</taxon>
        <taxon>Hyphomicrobiales</taxon>
        <taxon>Phyllobacteriaceae</taxon>
        <taxon>Phyllobacterium</taxon>
    </lineage>
</organism>
<dbReference type="EMBL" id="BAAFZP010000001">
    <property type="protein sequence ID" value="GAB1581863.1"/>
    <property type="molecule type" value="Genomic_DNA"/>
</dbReference>
<keyword evidence="3" id="KW-1185">Reference proteome</keyword>
<evidence type="ECO:0000313" key="3">
    <source>
        <dbReference type="Proteomes" id="UP001628091"/>
    </source>
</evidence>
<protein>
    <submittedName>
        <fullName evidence="2">DUF2259 domain-containing protein</fullName>
    </submittedName>
</protein>
<evidence type="ECO:0000313" key="2">
    <source>
        <dbReference type="EMBL" id="GAB1581863.1"/>
    </source>
</evidence>
<reference evidence="2 3" key="1">
    <citation type="submission" date="2024-10" db="EMBL/GenBank/DDBJ databases">
        <title>Isolation, draft genome sequencing and identification of Phyllobacterium sp. NSA23, isolated from leaf soil.</title>
        <authorList>
            <person name="Akita H."/>
        </authorList>
    </citation>
    <scope>NUCLEOTIDE SEQUENCE [LARGE SCALE GENOMIC DNA]</scope>
    <source>
        <strain evidence="2 3">NSA23</strain>
    </source>
</reference>
<comment type="caution">
    <text evidence="2">The sequence shown here is derived from an EMBL/GenBank/DDBJ whole genome shotgun (WGS) entry which is preliminary data.</text>
</comment>
<name>A0ABQ0GYZ1_9HYPH</name>
<feature type="signal peptide" evidence="1">
    <location>
        <begin position="1"/>
        <end position="23"/>
    </location>
</feature>
<evidence type="ECO:0000256" key="1">
    <source>
        <dbReference type="SAM" id="SignalP"/>
    </source>
</evidence>
<dbReference type="Proteomes" id="UP001628091">
    <property type="component" value="Unassembled WGS sequence"/>
</dbReference>
<accession>A0ABQ0GYZ1</accession>
<proteinExistence type="predicted"/>